<gene>
    <name evidence="2" type="ORF">F6X53_26305</name>
</gene>
<dbReference type="EMBL" id="VZZK01000039">
    <property type="protein sequence ID" value="KAB1074115.1"/>
    <property type="molecule type" value="Genomic_DNA"/>
</dbReference>
<keyword evidence="3" id="KW-1185">Reference proteome</keyword>
<keyword evidence="1" id="KW-0472">Membrane</keyword>
<reference evidence="2 3" key="1">
    <citation type="submission" date="2019-09" db="EMBL/GenBank/DDBJ databases">
        <title>YIM 48816 draft genome.</title>
        <authorList>
            <person name="Jiang L."/>
        </authorList>
    </citation>
    <scope>NUCLEOTIDE SEQUENCE [LARGE SCALE GENOMIC DNA]</scope>
    <source>
        <strain evidence="2 3">YIM 48816</strain>
    </source>
</reference>
<keyword evidence="1" id="KW-0812">Transmembrane</keyword>
<accession>A0A6L3SXX9</accession>
<dbReference type="OrthoDB" id="9790409at2"/>
<protein>
    <submittedName>
        <fullName evidence="2">YeeE/YedE family protein</fullName>
    </submittedName>
</protein>
<feature type="transmembrane region" description="Helical" evidence="1">
    <location>
        <begin position="84"/>
        <end position="104"/>
    </location>
</feature>
<dbReference type="InterPro" id="IPR046513">
    <property type="entry name" value="DUF6691"/>
</dbReference>
<sequence>MRPAAQILAALAAGLTFGLGLAMSGMLDPARVRGFLDVAGAWDPSLAFVLAGAVGVSALGYAVARRLRAPAFDHAFAIPTGQRIDRPLVLGAALFGVGWGLAGLCPGPAVAALSTGLLPVLIFVAAMLAGMVLHRRMTRPSGLGPAAPVAPPLSGR</sequence>
<dbReference type="Pfam" id="PF20398">
    <property type="entry name" value="DUF6691"/>
    <property type="match status" value="1"/>
</dbReference>
<feature type="transmembrane region" description="Helical" evidence="1">
    <location>
        <begin position="110"/>
        <end position="133"/>
    </location>
</feature>
<dbReference type="RefSeq" id="WP_151003934.1">
    <property type="nucleotide sequence ID" value="NZ_BPQY01000375.1"/>
</dbReference>
<evidence type="ECO:0000313" key="2">
    <source>
        <dbReference type="EMBL" id="KAB1074115.1"/>
    </source>
</evidence>
<organism evidence="2 3">
    <name type="scientific">Methylobacterium soli</name>
    <dbReference type="NCBI Taxonomy" id="553447"/>
    <lineage>
        <taxon>Bacteria</taxon>
        <taxon>Pseudomonadati</taxon>
        <taxon>Pseudomonadota</taxon>
        <taxon>Alphaproteobacteria</taxon>
        <taxon>Hyphomicrobiales</taxon>
        <taxon>Methylobacteriaceae</taxon>
        <taxon>Methylobacterium</taxon>
    </lineage>
</organism>
<proteinExistence type="predicted"/>
<name>A0A6L3SXX9_9HYPH</name>
<keyword evidence="1" id="KW-1133">Transmembrane helix</keyword>
<feature type="transmembrane region" description="Helical" evidence="1">
    <location>
        <begin position="46"/>
        <end position="64"/>
    </location>
</feature>
<evidence type="ECO:0000313" key="3">
    <source>
        <dbReference type="Proteomes" id="UP000474159"/>
    </source>
</evidence>
<dbReference type="Proteomes" id="UP000474159">
    <property type="component" value="Unassembled WGS sequence"/>
</dbReference>
<evidence type="ECO:0000256" key="1">
    <source>
        <dbReference type="SAM" id="Phobius"/>
    </source>
</evidence>
<dbReference type="AlphaFoldDB" id="A0A6L3SXX9"/>
<comment type="caution">
    <text evidence="2">The sequence shown here is derived from an EMBL/GenBank/DDBJ whole genome shotgun (WGS) entry which is preliminary data.</text>
</comment>